<evidence type="ECO:0000256" key="5">
    <source>
        <dbReference type="ARBA" id="ARBA00022741"/>
    </source>
</evidence>
<comment type="catalytic activity">
    <reaction evidence="1">
        <text>ATP + protein L-histidine = ADP + protein N-phospho-L-histidine.</text>
        <dbReference type="EC" id="2.7.13.3"/>
    </reaction>
</comment>
<dbReference type="CDD" id="cd00075">
    <property type="entry name" value="HATPase"/>
    <property type="match status" value="1"/>
</dbReference>
<name>A0AA96RMR1_9BACL</name>
<dbReference type="GO" id="GO:0005524">
    <property type="term" value="F:ATP binding"/>
    <property type="evidence" value="ECO:0007669"/>
    <property type="project" value="UniProtKB-KW"/>
</dbReference>
<dbReference type="EMBL" id="CP130319">
    <property type="protein sequence ID" value="WNR46731.1"/>
    <property type="molecule type" value="Genomic_DNA"/>
</dbReference>
<keyword evidence="5" id="KW-0547">Nucleotide-binding</keyword>
<feature type="transmembrane region" description="Helical" evidence="9">
    <location>
        <begin position="67"/>
        <end position="89"/>
    </location>
</feature>
<dbReference type="CDD" id="cd00082">
    <property type="entry name" value="HisKA"/>
    <property type="match status" value="1"/>
</dbReference>
<evidence type="ECO:0000256" key="1">
    <source>
        <dbReference type="ARBA" id="ARBA00000085"/>
    </source>
</evidence>
<dbReference type="PANTHER" id="PTHR43065">
    <property type="entry name" value="SENSOR HISTIDINE KINASE"/>
    <property type="match status" value="1"/>
</dbReference>
<dbReference type="SUPFAM" id="SSF47384">
    <property type="entry name" value="Homodimeric domain of signal transducing histidine kinase"/>
    <property type="match status" value="1"/>
</dbReference>
<dbReference type="Pfam" id="PF02518">
    <property type="entry name" value="HATPase_c"/>
    <property type="match status" value="1"/>
</dbReference>
<keyword evidence="7" id="KW-0067">ATP-binding</keyword>
<dbReference type="InterPro" id="IPR005467">
    <property type="entry name" value="His_kinase_dom"/>
</dbReference>
<dbReference type="Proteomes" id="UP001304650">
    <property type="component" value="Chromosome"/>
</dbReference>
<dbReference type="PRINTS" id="PR00344">
    <property type="entry name" value="BCTRLSENSOR"/>
</dbReference>
<dbReference type="Gene3D" id="1.10.287.130">
    <property type="match status" value="1"/>
</dbReference>
<sequence length="415" mass="46908">MLYLIAAIELHGVFYMMSAALLHLVIAPHFINKPVQLNILFTCILSTFILLYWNFSDIEPLIYSLQLAPVCLIFVTLCVGMIPSILTWVMFNLGCMFVLNYYWEPALLSSTFTLIISLLFRNHIATASLKIKLAYATGILIMYELLYAPLTPYFRSSFSFYTGYVVLFAFISLWVMMGLLYFINNYEIQKKKIAQLEKNRMLAELSATISHEIRNPLTSTRGFLQLLKQSNLTDADRKRYLDMALSGVDQSTTILTDFLNYAKPSKNLLEQLNIQQELDHTIRFITPYAADSLVSIDVSHESDTPLFILGESQKLRQCFLNIIKNAIESMPNGGKLSLRTWKHPNAVQISITDTGVGMTPSQLNAIGKPFFTTKEHGTGLGLVVVMNMIQKMNGKISFSSSLNCGTRCSISFQLK</sequence>
<keyword evidence="9" id="KW-0472">Membrane</keyword>
<dbReference type="PANTHER" id="PTHR43065:SF46">
    <property type="entry name" value="C4-DICARBOXYLATE TRANSPORT SENSOR PROTEIN DCTB"/>
    <property type="match status" value="1"/>
</dbReference>
<evidence type="ECO:0000256" key="6">
    <source>
        <dbReference type="ARBA" id="ARBA00022777"/>
    </source>
</evidence>
<keyword evidence="3" id="KW-0597">Phosphoprotein</keyword>
<evidence type="ECO:0000256" key="4">
    <source>
        <dbReference type="ARBA" id="ARBA00022679"/>
    </source>
</evidence>
<keyword evidence="12" id="KW-1185">Reference proteome</keyword>
<evidence type="ECO:0000259" key="10">
    <source>
        <dbReference type="PROSITE" id="PS50109"/>
    </source>
</evidence>
<reference evidence="11" key="1">
    <citation type="submission" date="2022-02" db="EMBL/GenBank/DDBJ databases">
        <title>Paenibacillus sp. MBLB1832 Whole Genome Shotgun Sequencing.</title>
        <authorList>
            <person name="Hwang C.Y."/>
            <person name="Cho E.-S."/>
            <person name="Seo M.-J."/>
        </authorList>
    </citation>
    <scope>NUCLEOTIDE SEQUENCE</scope>
    <source>
        <strain evidence="11">MBLB1832</strain>
    </source>
</reference>
<evidence type="ECO:0000256" key="2">
    <source>
        <dbReference type="ARBA" id="ARBA00012438"/>
    </source>
</evidence>
<dbReference type="KEGG" id="proo:MJB10_11760"/>
<gene>
    <name evidence="11" type="ORF">MJB10_11760</name>
</gene>
<evidence type="ECO:0000313" key="12">
    <source>
        <dbReference type="Proteomes" id="UP001304650"/>
    </source>
</evidence>
<keyword evidence="4" id="KW-0808">Transferase</keyword>
<dbReference type="GO" id="GO:0000155">
    <property type="term" value="F:phosphorelay sensor kinase activity"/>
    <property type="evidence" value="ECO:0007669"/>
    <property type="project" value="InterPro"/>
</dbReference>
<feature type="transmembrane region" description="Helical" evidence="9">
    <location>
        <begin position="160"/>
        <end position="183"/>
    </location>
</feature>
<dbReference type="InterPro" id="IPR003594">
    <property type="entry name" value="HATPase_dom"/>
</dbReference>
<dbReference type="AlphaFoldDB" id="A0AA96RMR1"/>
<dbReference type="SMART" id="SM00387">
    <property type="entry name" value="HATPase_c"/>
    <property type="match status" value="1"/>
</dbReference>
<evidence type="ECO:0000256" key="3">
    <source>
        <dbReference type="ARBA" id="ARBA00022553"/>
    </source>
</evidence>
<organism evidence="11 12">
    <name type="scientific">Paenibacillus roseopurpureus</name>
    <dbReference type="NCBI Taxonomy" id="2918901"/>
    <lineage>
        <taxon>Bacteria</taxon>
        <taxon>Bacillati</taxon>
        <taxon>Bacillota</taxon>
        <taxon>Bacilli</taxon>
        <taxon>Bacillales</taxon>
        <taxon>Paenibacillaceae</taxon>
        <taxon>Paenibacillus</taxon>
    </lineage>
</organism>
<evidence type="ECO:0000256" key="8">
    <source>
        <dbReference type="ARBA" id="ARBA00023012"/>
    </source>
</evidence>
<keyword evidence="6 11" id="KW-0418">Kinase</keyword>
<evidence type="ECO:0000313" key="11">
    <source>
        <dbReference type="EMBL" id="WNR46731.1"/>
    </source>
</evidence>
<dbReference type="InterPro" id="IPR004358">
    <property type="entry name" value="Sig_transdc_His_kin-like_C"/>
</dbReference>
<dbReference type="Pfam" id="PF00512">
    <property type="entry name" value="HisKA"/>
    <property type="match status" value="1"/>
</dbReference>
<feature type="transmembrane region" description="Helical" evidence="9">
    <location>
        <begin position="101"/>
        <end position="121"/>
    </location>
</feature>
<dbReference type="SUPFAM" id="SSF55874">
    <property type="entry name" value="ATPase domain of HSP90 chaperone/DNA topoisomerase II/histidine kinase"/>
    <property type="match status" value="1"/>
</dbReference>
<feature type="transmembrane region" description="Helical" evidence="9">
    <location>
        <begin position="133"/>
        <end position="154"/>
    </location>
</feature>
<dbReference type="SMART" id="SM00388">
    <property type="entry name" value="HisKA"/>
    <property type="match status" value="1"/>
</dbReference>
<evidence type="ECO:0000256" key="9">
    <source>
        <dbReference type="SAM" id="Phobius"/>
    </source>
</evidence>
<dbReference type="InterPro" id="IPR003661">
    <property type="entry name" value="HisK_dim/P_dom"/>
</dbReference>
<dbReference type="RefSeq" id="WP_314805032.1">
    <property type="nucleotide sequence ID" value="NZ_CP130319.1"/>
</dbReference>
<accession>A0AA96RMR1</accession>
<dbReference type="PROSITE" id="PS50109">
    <property type="entry name" value="HIS_KIN"/>
    <property type="match status" value="1"/>
</dbReference>
<keyword evidence="8" id="KW-0902">Two-component regulatory system</keyword>
<dbReference type="EC" id="2.7.13.3" evidence="2"/>
<dbReference type="Gene3D" id="3.30.565.10">
    <property type="entry name" value="Histidine kinase-like ATPase, C-terminal domain"/>
    <property type="match status" value="1"/>
</dbReference>
<protein>
    <recommendedName>
        <fullName evidence="2">histidine kinase</fullName>
        <ecNumber evidence="2">2.7.13.3</ecNumber>
    </recommendedName>
</protein>
<evidence type="ECO:0000256" key="7">
    <source>
        <dbReference type="ARBA" id="ARBA00022840"/>
    </source>
</evidence>
<dbReference type="InterPro" id="IPR036097">
    <property type="entry name" value="HisK_dim/P_sf"/>
</dbReference>
<keyword evidence="9" id="KW-0812">Transmembrane</keyword>
<dbReference type="InterPro" id="IPR036890">
    <property type="entry name" value="HATPase_C_sf"/>
</dbReference>
<feature type="transmembrane region" description="Helical" evidence="9">
    <location>
        <begin position="37"/>
        <end position="55"/>
    </location>
</feature>
<feature type="transmembrane region" description="Helical" evidence="9">
    <location>
        <begin position="12"/>
        <end position="31"/>
    </location>
</feature>
<proteinExistence type="predicted"/>
<feature type="domain" description="Histidine kinase" evidence="10">
    <location>
        <begin position="208"/>
        <end position="415"/>
    </location>
</feature>
<keyword evidence="9" id="KW-1133">Transmembrane helix</keyword>